<dbReference type="STRING" id="225992.B5M06_03500"/>
<proteinExistence type="predicted"/>
<evidence type="ECO:0000313" key="2">
    <source>
        <dbReference type="EMBL" id="KUF43721.1"/>
    </source>
</evidence>
<evidence type="ECO:0008006" key="4">
    <source>
        <dbReference type="Google" id="ProtNLM"/>
    </source>
</evidence>
<dbReference type="Proteomes" id="UP000053300">
    <property type="component" value="Unassembled WGS sequence"/>
</dbReference>
<dbReference type="EMBL" id="LPXH01000001">
    <property type="protein sequence ID" value="KUF43721.1"/>
    <property type="molecule type" value="Genomic_DNA"/>
</dbReference>
<dbReference type="RefSeq" id="WP_058879452.1">
    <property type="nucleotide sequence ID" value="NZ_JBEBZE010000008.1"/>
</dbReference>
<dbReference type="AlphaFoldDB" id="A0A0W7Z8J1"/>
<name>A0A0W7Z8J1_9BURK</name>
<keyword evidence="3" id="KW-1185">Reference proteome</keyword>
<dbReference type="Pfam" id="PF10696">
    <property type="entry name" value="DUF2501"/>
    <property type="match status" value="1"/>
</dbReference>
<evidence type="ECO:0000313" key="3">
    <source>
        <dbReference type="Proteomes" id="UP000053300"/>
    </source>
</evidence>
<comment type="caution">
    <text evidence="2">The sequence shown here is derived from an EMBL/GenBank/DDBJ whole genome shotgun (WGS) entry which is preliminary data.</text>
</comment>
<accession>A0A1V3TMI9</accession>
<accession>A0A0W7Z8J1</accession>
<sequence>MHSWISTAALAAALCSASLGAHASGLDSLRQQASQFGLGGSSSEPSTSSSALGGLLGNSGASAGLLSSLGMPAADSASNAAGLITYCVKNNYLNANKAEQVKAELLGKLGLSPQKKEEPKDQGYLSGLAGMITGKDGQSFSMDKLQGDLKEKACDLVLDNAKSLL</sequence>
<feature type="signal peptide" evidence="1">
    <location>
        <begin position="1"/>
        <end position="23"/>
    </location>
</feature>
<dbReference type="InterPro" id="IPR019637">
    <property type="entry name" value="DUF2501"/>
</dbReference>
<keyword evidence="1" id="KW-0732">Signal</keyword>
<organism evidence="2 3">
    <name type="scientific">Comamonas kerstersii</name>
    <dbReference type="NCBI Taxonomy" id="225992"/>
    <lineage>
        <taxon>Bacteria</taxon>
        <taxon>Pseudomonadati</taxon>
        <taxon>Pseudomonadota</taxon>
        <taxon>Betaproteobacteria</taxon>
        <taxon>Burkholderiales</taxon>
        <taxon>Comamonadaceae</taxon>
        <taxon>Comamonas</taxon>
    </lineage>
</organism>
<protein>
    <recommendedName>
        <fullName evidence="4">DUF2501 domain-containing protein</fullName>
    </recommendedName>
</protein>
<evidence type="ECO:0000256" key="1">
    <source>
        <dbReference type="SAM" id="SignalP"/>
    </source>
</evidence>
<reference evidence="2 3" key="1">
    <citation type="submission" date="2015-12" db="EMBL/GenBank/DDBJ databases">
        <title>Complete genome sequence of a multi-drug resistant strain Acidovorax sp. 12322-1.</title>
        <authorList>
            <person name="Ming D."/>
            <person name="Wang M."/>
            <person name="Hu S."/>
            <person name="Zhou Y."/>
            <person name="Jiang T."/>
        </authorList>
    </citation>
    <scope>NUCLEOTIDE SEQUENCE [LARGE SCALE GENOMIC DNA]</scope>
    <source>
        <strain evidence="2 3">12322-1</strain>
    </source>
</reference>
<feature type="chain" id="PRO_5030019607" description="DUF2501 domain-containing protein" evidence="1">
    <location>
        <begin position="24"/>
        <end position="165"/>
    </location>
</feature>
<gene>
    <name evidence="2" type="ORF">AS359_05050</name>
</gene>